<evidence type="ECO:0000313" key="4">
    <source>
        <dbReference type="Proteomes" id="UP000324209"/>
    </source>
</evidence>
<organism evidence="3 4">
    <name type="scientific">Oceanispirochaeta crateris</name>
    <dbReference type="NCBI Taxonomy" id="2518645"/>
    <lineage>
        <taxon>Bacteria</taxon>
        <taxon>Pseudomonadati</taxon>
        <taxon>Spirochaetota</taxon>
        <taxon>Spirochaetia</taxon>
        <taxon>Spirochaetales</taxon>
        <taxon>Spirochaetaceae</taxon>
        <taxon>Oceanispirochaeta</taxon>
    </lineage>
</organism>
<keyword evidence="4" id="KW-1185">Reference proteome</keyword>
<keyword evidence="2" id="KW-0560">Oxidoreductase</keyword>
<dbReference type="Pfam" id="PF02615">
    <property type="entry name" value="Ldh_2"/>
    <property type="match status" value="1"/>
</dbReference>
<dbReference type="Gene3D" id="3.30.1370.60">
    <property type="entry name" value="Hypothetical oxidoreductase yiak, domain 2"/>
    <property type="match status" value="1"/>
</dbReference>
<dbReference type="KEGG" id="ock:EXM22_12545"/>
<dbReference type="PANTHER" id="PTHR11091">
    <property type="entry name" value="OXIDOREDUCTASE-RELATED"/>
    <property type="match status" value="1"/>
</dbReference>
<dbReference type="PANTHER" id="PTHR11091:SF0">
    <property type="entry name" value="MALATE DEHYDROGENASE"/>
    <property type="match status" value="1"/>
</dbReference>
<name>A0A5C1QQB7_9SPIO</name>
<accession>A0A5C1QQB7</accession>
<dbReference type="Gene3D" id="1.10.1530.10">
    <property type="match status" value="1"/>
</dbReference>
<dbReference type="RefSeq" id="WP_149487988.1">
    <property type="nucleotide sequence ID" value="NZ_CP036150.1"/>
</dbReference>
<sequence length="375" mass="41134">MGYADAYKDCEWMDFEVLEDFMKQVLLKSGIPEGDANIISDVLIESDKRGIDSHGIGRLKPIYIDRLDAGIMNPLTKVDVIKETTTTAVLDGNNGLGHVVAKQAMQMAIDKAKEHGMGMVAVRNSTHYGIAGYYTSMATKAGMIGMTGTNARPSIAPTFGVENMLGTNPLTIGLPTDEEFDFNLDCATSVSQRGKLEVYGRAGKDLPPGWVIDENGKTRTDTQQVLIDLTKGKAALAPLGGIGEETAGFKGFGYATVVEVLSAALQDGKFMKDLNGFDEEGNKIPYPLGHFFIAINTDAFMGEKVFRKIAGSIMRGLRDSKKAPGEERIYTAGEKEYLAWQYRKDHGCPVPSVLQKQMSELRDRWNLDFKFSWDS</sequence>
<protein>
    <submittedName>
        <fullName evidence="3">Ldh family oxidoreductase</fullName>
    </submittedName>
</protein>
<dbReference type="GO" id="GO:0016491">
    <property type="term" value="F:oxidoreductase activity"/>
    <property type="evidence" value="ECO:0007669"/>
    <property type="project" value="UniProtKB-KW"/>
</dbReference>
<gene>
    <name evidence="3" type="ORF">EXM22_12545</name>
</gene>
<comment type="similarity">
    <text evidence="1">Belongs to the LDH2/MDH2 oxidoreductase family.</text>
</comment>
<evidence type="ECO:0000256" key="1">
    <source>
        <dbReference type="ARBA" id="ARBA00006056"/>
    </source>
</evidence>
<dbReference type="InterPro" id="IPR043144">
    <property type="entry name" value="Mal/L-sulf/L-lact_DH-like_ah"/>
</dbReference>
<dbReference type="EMBL" id="CP036150">
    <property type="protein sequence ID" value="QEN08776.1"/>
    <property type="molecule type" value="Genomic_DNA"/>
</dbReference>
<dbReference type="InterPro" id="IPR043143">
    <property type="entry name" value="Mal/L-sulf/L-lact_DH-like_NADP"/>
</dbReference>
<dbReference type="InterPro" id="IPR036111">
    <property type="entry name" value="Mal/L-sulfo/L-lacto_DH-like_sf"/>
</dbReference>
<dbReference type="Proteomes" id="UP000324209">
    <property type="component" value="Chromosome"/>
</dbReference>
<dbReference type="AlphaFoldDB" id="A0A5C1QQB7"/>
<evidence type="ECO:0000313" key="3">
    <source>
        <dbReference type="EMBL" id="QEN08776.1"/>
    </source>
</evidence>
<evidence type="ECO:0000256" key="2">
    <source>
        <dbReference type="ARBA" id="ARBA00023002"/>
    </source>
</evidence>
<dbReference type="OrthoDB" id="9769447at2"/>
<reference evidence="3 4" key="1">
    <citation type="submission" date="2019-02" db="EMBL/GenBank/DDBJ databases">
        <title>Complete Genome Sequence and Methylome Analysis of free living Spirochaetas.</title>
        <authorList>
            <person name="Fomenkov A."/>
            <person name="Dubinina G."/>
            <person name="Leshcheva N."/>
            <person name="Mikheeva N."/>
            <person name="Grabovich M."/>
            <person name="Vincze T."/>
            <person name="Roberts R.J."/>
        </authorList>
    </citation>
    <scope>NUCLEOTIDE SEQUENCE [LARGE SCALE GENOMIC DNA]</scope>
    <source>
        <strain evidence="3 4">K2</strain>
    </source>
</reference>
<dbReference type="InterPro" id="IPR003767">
    <property type="entry name" value="Malate/L-lactate_DH-like"/>
</dbReference>
<proteinExistence type="inferred from homology"/>
<dbReference type="SUPFAM" id="SSF89733">
    <property type="entry name" value="L-sulfolactate dehydrogenase-like"/>
    <property type="match status" value="1"/>
</dbReference>